<keyword evidence="1" id="KW-0805">Transcription regulation</keyword>
<protein>
    <submittedName>
        <fullName evidence="5">DNA-binding LacI/PurR family transcriptional regulator</fullName>
    </submittedName>
</protein>
<reference evidence="5 6" key="1">
    <citation type="submission" date="2018-10" db="EMBL/GenBank/DDBJ databases">
        <title>Sequencing the genomes of 1000 actinobacteria strains.</title>
        <authorList>
            <person name="Klenk H.-P."/>
        </authorList>
    </citation>
    <scope>NUCLEOTIDE SEQUENCE [LARGE SCALE GENOMIC DNA]</scope>
    <source>
        <strain evidence="5 6">DSM 43911</strain>
    </source>
</reference>
<dbReference type="OrthoDB" id="3208777at2"/>
<dbReference type="CDD" id="cd01392">
    <property type="entry name" value="HTH_LacI"/>
    <property type="match status" value="1"/>
</dbReference>
<dbReference type="GO" id="GO:0000976">
    <property type="term" value="F:transcription cis-regulatory region binding"/>
    <property type="evidence" value="ECO:0007669"/>
    <property type="project" value="TreeGrafter"/>
</dbReference>
<dbReference type="AlphaFoldDB" id="A0A495XSZ7"/>
<evidence type="ECO:0000256" key="2">
    <source>
        <dbReference type="ARBA" id="ARBA00023125"/>
    </source>
</evidence>
<dbReference type="PROSITE" id="PS50932">
    <property type="entry name" value="HTH_LACI_2"/>
    <property type="match status" value="1"/>
</dbReference>
<keyword evidence="6" id="KW-1185">Reference proteome</keyword>
<dbReference type="EMBL" id="RBXR01000001">
    <property type="protein sequence ID" value="RKT74788.1"/>
    <property type="molecule type" value="Genomic_DNA"/>
</dbReference>
<dbReference type="Proteomes" id="UP000272729">
    <property type="component" value="Unassembled WGS sequence"/>
</dbReference>
<comment type="caution">
    <text evidence="5">The sequence shown here is derived from an EMBL/GenBank/DDBJ whole genome shotgun (WGS) entry which is preliminary data.</text>
</comment>
<dbReference type="Gene3D" id="3.40.50.2300">
    <property type="match status" value="2"/>
</dbReference>
<dbReference type="SUPFAM" id="SSF53822">
    <property type="entry name" value="Periplasmic binding protein-like I"/>
    <property type="match status" value="1"/>
</dbReference>
<dbReference type="CDD" id="cd06267">
    <property type="entry name" value="PBP1_LacI_sugar_binding-like"/>
    <property type="match status" value="1"/>
</dbReference>
<dbReference type="PANTHER" id="PTHR30146">
    <property type="entry name" value="LACI-RELATED TRANSCRIPTIONAL REPRESSOR"/>
    <property type="match status" value="1"/>
</dbReference>
<dbReference type="PROSITE" id="PS00356">
    <property type="entry name" value="HTH_LACI_1"/>
    <property type="match status" value="1"/>
</dbReference>
<dbReference type="PANTHER" id="PTHR30146:SF109">
    <property type="entry name" value="HTH-TYPE TRANSCRIPTIONAL REGULATOR GALS"/>
    <property type="match status" value="1"/>
</dbReference>
<name>A0A495XSZ7_9PSEU</name>
<dbReference type="GO" id="GO:0003700">
    <property type="term" value="F:DNA-binding transcription factor activity"/>
    <property type="evidence" value="ECO:0007669"/>
    <property type="project" value="TreeGrafter"/>
</dbReference>
<accession>A0A495XSZ7</accession>
<evidence type="ECO:0000256" key="3">
    <source>
        <dbReference type="ARBA" id="ARBA00023163"/>
    </source>
</evidence>
<dbReference type="InterPro" id="IPR046335">
    <property type="entry name" value="LacI/GalR-like_sensor"/>
</dbReference>
<dbReference type="InterPro" id="IPR000843">
    <property type="entry name" value="HTH_LacI"/>
</dbReference>
<dbReference type="SMART" id="SM00354">
    <property type="entry name" value="HTH_LACI"/>
    <property type="match status" value="1"/>
</dbReference>
<evidence type="ECO:0000259" key="4">
    <source>
        <dbReference type="PROSITE" id="PS50932"/>
    </source>
</evidence>
<dbReference type="Pfam" id="PF13377">
    <property type="entry name" value="Peripla_BP_3"/>
    <property type="match status" value="1"/>
</dbReference>
<sequence>MTRNPTLADVARHAGVSPATASRVVSGRGPASTQARRRVAAAVADLGYVPDAAARALATHGGTRIAVAVIGDTPTALTDPYVGRVVAATAEVAAAREVGVALHWLPRHDPAALARLAHGRGIGGVVLVNPTKPALEPLPRSARVAAIGVGSRHVPAFDVDNRGGALGVLRHLVGSGRRHIAMVTGPSWLPCTERAVDAYRRVARENGGEVRLVPGDFTTARGTTAALEIMARWPDTDAVFALGDLVALGVLDGLRGLGVDVPGDVAVAGFDDIAFAPLSHPALTTTTNPVEQIAAHAAAAVLDRRPTSPLTLFRSTLVVRESA</sequence>
<dbReference type="SUPFAM" id="SSF47413">
    <property type="entry name" value="lambda repressor-like DNA-binding domains"/>
    <property type="match status" value="1"/>
</dbReference>
<organism evidence="5 6">
    <name type="scientific">Saccharothrix variisporea</name>
    <dbReference type="NCBI Taxonomy" id="543527"/>
    <lineage>
        <taxon>Bacteria</taxon>
        <taxon>Bacillati</taxon>
        <taxon>Actinomycetota</taxon>
        <taxon>Actinomycetes</taxon>
        <taxon>Pseudonocardiales</taxon>
        <taxon>Pseudonocardiaceae</taxon>
        <taxon>Saccharothrix</taxon>
    </lineage>
</organism>
<gene>
    <name evidence="5" type="ORF">DFJ66_8159</name>
</gene>
<evidence type="ECO:0000256" key="1">
    <source>
        <dbReference type="ARBA" id="ARBA00023015"/>
    </source>
</evidence>
<dbReference type="InterPro" id="IPR028082">
    <property type="entry name" value="Peripla_BP_I"/>
</dbReference>
<dbReference type="RefSeq" id="WP_121229838.1">
    <property type="nucleotide sequence ID" value="NZ_JBIUBA010000006.1"/>
</dbReference>
<evidence type="ECO:0000313" key="6">
    <source>
        <dbReference type="Proteomes" id="UP000272729"/>
    </source>
</evidence>
<keyword evidence="2 5" id="KW-0238">DNA-binding</keyword>
<feature type="domain" description="HTH lacI-type" evidence="4">
    <location>
        <begin position="5"/>
        <end position="59"/>
    </location>
</feature>
<dbReference type="Gene3D" id="1.10.260.40">
    <property type="entry name" value="lambda repressor-like DNA-binding domains"/>
    <property type="match status" value="1"/>
</dbReference>
<dbReference type="InterPro" id="IPR010982">
    <property type="entry name" value="Lambda_DNA-bd_dom_sf"/>
</dbReference>
<keyword evidence="3" id="KW-0804">Transcription</keyword>
<proteinExistence type="predicted"/>
<evidence type="ECO:0000313" key="5">
    <source>
        <dbReference type="EMBL" id="RKT74788.1"/>
    </source>
</evidence>
<dbReference type="Pfam" id="PF00356">
    <property type="entry name" value="LacI"/>
    <property type="match status" value="1"/>
</dbReference>